<evidence type="ECO:0000313" key="1">
    <source>
        <dbReference type="EMBL" id="VUZ53102.1"/>
    </source>
</evidence>
<dbReference type="EMBL" id="CABIJS010000544">
    <property type="protein sequence ID" value="VUZ53102.1"/>
    <property type="molecule type" value="Genomic_DNA"/>
</dbReference>
<gene>
    <name evidence="1" type="ORF">WMSIL1_LOCUS11503</name>
</gene>
<dbReference type="Proteomes" id="UP000321570">
    <property type="component" value="Unassembled WGS sequence"/>
</dbReference>
<keyword evidence="2" id="KW-1185">Reference proteome</keyword>
<protein>
    <submittedName>
        <fullName evidence="1">Uncharacterized protein</fullName>
    </submittedName>
</protein>
<evidence type="ECO:0000313" key="2">
    <source>
        <dbReference type="Proteomes" id="UP000321570"/>
    </source>
</evidence>
<proteinExistence type="predicted"/>
<reference evidence="1 2" key="1">
    <citation type="submission" date="2019-07" db="EMBL/GenBank/DDBJ databases">
        <authorList>
            <person name="Jastrzebski P J."/>
            <person name="Paukszto L."/>
            <person name="Jastrzebski P J."/>
        </authorList>
    </citation>
    <scope>NUCLEOTIDE SEQUENCE [LARGE SCALE GENOMIC DNA]</scope>
    <source>
        <strain evidence="1 2">WMS-il1</strain>
    </source>
</reference>
<name>A0A564Z0W0_HYMDI</name>
<sequence>MKLHSSFKDSVKVKNLKHSMESAMPKVVSAYLISEPTLPNQQLLPKPRLLDHQTNHAYQLNGHKEGIFTLHSFRTHEIFTLIKFQNCLD</sequence>
<organism evidence="1 2">
    <name type="scientific">Hymenolepis diminuta</name>
    <name type="common">Rat tapeworm</name>
    <dbReference type="NCBI Taxonomy" id="6216"/>
    <lineage>
        <taxon>Eukaryota</taxon>
        <taxon>Metazoa</taxon>
        <taxon>Spiralia</taxon>
        <taxon>Lophotrochozoa</taxon>
        <taxon>Platyhelminthes</taxon>
        <taxon>Cestoda</taxon>
        <taxon>Eucestoda</taxon>
        <taxon>Cyclophyllidea</taxon>
        <taxon>Hymenolepididae</taxon>
        <taxon>Hymenolepis</taxon>
    </lineage>
</organism>
<dbReference type="AlphaFoldDB" id="A0A564Z0W0"/>
<accession>A0A564Z0W0</accession>